<evidence type="ECO:0000313" key="5">
    <source>
        <dbReference type="Proteomes" id="UP001165363"/>
    </source>
</evidence>
<evidence type="ECO:0000313" key="4">
    <source>
        <dbReference type="EMBL" id="MCL6684357.1"/>
    </source>
</evidence>
<dbReference type="Proteomes" id="UP001165363">
    <property type="component" value="Unassembled WGS sequence"/>
</dbReference>
<dbReference type="PANTHER" id="PTHR11579">
    <property type="entry name" value="PROTEIN-L-ISOASPARTATE O-METHYLTRANSFERASE"/>
    <property type="match status" value="1"/>
</dbReference>
<protein>
    <recommendedName>
        <fullName evidence="2">Protein-L-isoaspartate O-methyltransferase</fullName>
    </recommendedName>
    <alternativeName>
        <fullName evidence="3">Protein L-isoaspartyl methyltransferase</fullName>
    </alternativeName>
</protein>
<accession>A0ABT0RNY5</accession>
<dbReference type="EMBL" id="JAMGBD010000002">
    <property type="protein sequence ID" value="MCL6684357.1"/>
    <property type="molecule type" value="Genomic_DNA"/>
</dbReference>
<evidence type="ECO:0000256" key="3">
    <source>
        <dbReference type="ARBA" id="ARBA00030757"/>
    </source>
</evidence>
<dbReference type="InterPro" id="IPR029063">
    <property type="entry name" value="SAM-dependent_MTases_sf"/>
</dbReference>
<comment type="caution">
    <text evidence="4">The sequence shown here is derived from an EMBL/GenBank/DDBJ whole genome shotgun (WGS) entry which is preliminary data.</text>
</comment>
<comment type="similarity">
    <text evidence="1">Belongs to the methyltransferase superfamily. L-isoaspartyl/D-aspartyl protein methyltransferase family.</text>
</comment>
<keyword evidence="5" id="KW-1185">Reference proteome</keyword>
<dbReference type="Gene3D" id="3.40.50.150">
    <property type="entry name" value="Vaccinia Virus protein VP39"/>
    <property type="match status" value="1"/>
</dbReference>
<organism evidence="4 5">
    <name type="scientific">Sphingomonas alba</name>
    <dbReference type="NCBI Taxonomy" id="2908208"/>
    <lineage>
        <taxon>Bacteria</taxon>
        <taxon>Pseudomonadati</taxon>
        <taxon>Pseudomonadota</taxon>
        <taxon>Alphaproteobacteria</taxon>
        <taxon>Sphingomonadales</taxon>
        <taxon>Sphingomonadaceae</taxon>
        <taxon>Sphingomonas</taxon>
    </lineage>
</organism>
<dbReference type="RefSeq" id="WP_249848772.1">
    <property type="nucleotide sequence ID" value="NZ_JAMGBD010000002.1"/>
</dbReference>
<dbReference type="InterPro" id="IPR000682">
    <property type="entry name" value="PCMT"/>
</dbReference>
<name>A0ABT0RNY5_9SPHN</name>
<reference evidence="4" key="1">
    <citation type="submission" date="2022-05" db="EMBL/GenBank/DDBJ databases">
        <authorList>
            <person name="Jo J.-H."/>
            <person name="Im W.-T."/>
        </authorList>
    </citation>
    <scope>NUCLEOTIDE SEQUENCE</scope>
    <source>
        <strain evidence="4">SE158</strain>
    </source>
</reference>
<dbReference type="PANTHER" id="PTHR11579:SF18">
    <property type="entry name" value="PROTEIN-L-ISOASPARTATE O-METHYLTRANSFERASE"/>
    <property type="match status" value="1"/>
</dbReference>
<dbReference type="SUPFAM" id="SSF53335">
    <property type="entry name" value="S-adenosyl-L-methionine-dependent methyltransferases"/>
    <property type="match status" value="1"/>
</dbReference>
<sequence>MSPNTDFAAARQAMIDSQLRPQGVSDPAILAAMASVPREEFVPENVRPLAYMDRALDLGDGKAMMPPAALGKLIMELEPRAGERALVVGSGNGYAPRVLEALGVQVDTAAGETRGGKSAYDLILVDGAVEEIPESLAARLGPDGRLGTGVSDNGVTRLAIGRRAGTSFGLRRFADVQLPVLAGFTRPRAFTF</sequence>
<proteinExistence type="inferred from homology"/>
<dbReference type="Pfam" id="PF01135">
    <property type="entry name" value="PCMT"/>
    <property type="match status" value="1"/>
</dbReference>
<evidence type="ECO:0000256" key="1">
    <source>
        <dbReference type="ARBA" id="ARBA00005369"/>
    </source>
</evidence>
<gene>
    <name evidence="4" type="ORF">LZ536_10660</name>
</gene>
<evidence type="ECO:0000256" key="2">
    <source>
        <dbReference type="ARBA" id="ARBA00013346"/>
    </source>
</evidence>